<accession>K1HGT5</accession>
<reference evidence="3 4" key="1">
    <citation type="submission" date="2012-05" db="EMBL/GenBank/DDBJ databases">
        <title>The Genome Sequence of Fusobacterium periodontium Oral Taxon 201 Strain D10.</title>
        <authorList>
            <consortium name="The Broad Institute Genome Sequencing Platform"/>
            <consortium name="The Broad Institute Genome Sequencing Center for Infectious Disease"/>
            <person name="Earl A."/>
            <person name="Ward D."/>
            <person name="Feldgarden M."/>
            <person name="Gevers D."/>
            <person name="Strauss J."/>
            <person name="Sibley C."/>
            <person name="White A."/>
            <person name="Ambrose C.E."/>
            <person name="Allen-Vercoe E."/>
            <person name="Walker B."/>
            <person name="Young S.K."/>
            <person name="Zeng Q."/>
            <person name="Gargeya S."/>
            <person name="Fitzgerald M."/>
            <person name="Haas B."/>
            <person name="Abouelleil A."/>
            <person name="Alvarado L."/>
            <person name="Arachchi H.M."/>
            <person name="Berlin A.M."/>
            <person name="Chapman S.B."/>
            <person name="Goldberg J."/>
            <person name="Griggs A."/>
            <person name="Gujja S."/>
            <person name="Hansen M."/>
            <person name="Howarth C."/>
            <person name="Imamovic A."/>
            <person name="Larimer J."/>
            <person name="McCowan C."/>
            <person name="Montmayeur A."/>
            <person name="Murphy C."/>
            <person name="Neiman D."/>
            <person name="Pearson M."/>
            <person name="Priest M."/>
            <person name="Roberts A."/>
            <person name="Saif S."/>
            <person name="Shea T."/>
            <person name="Sisk P."/>
            <person name="Sykes S."/>
            <person name="Wortman J."/>
            <person name="Nusbaum C."/>
            <person name="Birren B."/>
        </authorList>
    </citation>
    <scope>NUCLEOTIDE SEQUENCE [LARGE SCALE GENOMIC DNA]</scope>
    <source>
        <strain evidence="3 4">D10</strain>
    </source>
</reference>
<gene>
    <name evidence="3" type="ORF">FPOG_00040</name>
</gene>
<dbReference type="RefSeq" id="WP_005965576.1">
    <property type="nucleotide sequence ID" value="NZ_JH815344.1"/>
</dbReference>
<comment type="caution">
    <text evidence="3">The sequence shown here is derived from an EMBL/GenBank/DDBJ whole genome shotgun (WGS) entry which is preliminary data.</text>
</comment>
<keyword evidence="2" id="KW-0732">Signal</keyword>
<sequence>MKKLKLLITTLLLVGISMNVSARGFGKRGGGSGLKQIVKILVAMQAKQALMETELGKELIEAVNQTQNQLKQIEMEMTNMLDLGRELTTGQLMKIQQDYQELMAIQNQFKDTISSFKDFEKTFKNTYADFKNLEGLTADEYIRKADDLLTATKDITKSSFAVAGLGDPSRLANDSQRITELMKAANTAEGQKAVLQAGVNMAAEQTKVLLELRTLLASSLKTQNAEEMRRVQNEKATIEHDRNLKYDSITDKVKGKKADLLKRKW</sequence>
<feature type="chain" id="PRO_5003848185" evidence="2">
    <location>
        <begin position="23"/>
        <end position="265"/>
    </location>
</feature>
<dbReference type="AlphaFoldDB" id="K1HGT5"/>
<organism evidence="3 4">
    <name type="scientific">Fusobacterium periodonticum D10</name>
    <dbReference type="NCBI Taxonomy" id="620833"/>
    <lineage>
        <taxon>Bacteria</taxon>
        <taxon>Fusobacteriati</taxon>
        <taxon>Fusobacteriota</taxon>
        <taxon>Fusobacteriia</taxon>
        <taxon>Fusobacteriales</taxon>
        <taxon>Fusobacteriaceae</taxon>
        <taxon>Fusobacterium</taxon>
    </lineage>
</organism>
<evidence type="ECO:0000256" key="1">
    <source>
        <dbReference type="SAM" id="Coils"/>
    </source>
</evidence>
<protein>
    <submittedName>
        <fullName evidence="3">P-type conjugative transfer protein TrbJ</fullName>
    </submittedName>
</protein>
<dbReference type="SUPFAM" id="SSF101082">
    <property type="entry name" value="Typo IV secretion system protein TraC"/>
    <property type="match status" value="1"/>
</dbReference>
<evidence type="ECO:0000313" key="4">
    <source>
        <dbReference type="Proteomes" id="UP000005809"/>
    </source>
</evidence>
<evidence type="ECO:0000256" key="2">
    <source>
        <dbReference type="SAM" id="SignalP"/>
    </source>
</evidence>
<proteinExistence type="predicted"/>
<keyword evidence="1" id="KW-0175">Coiled coil</keyword>
<dbReference type="EMBL" id="ACIF01000049">
    <property type="protein sequence ID" value="EKA94588.1"/>
    <property type="molecule type" value="Genomic_DNA"/>
</dbReference>
<dbReference type="HOGENOM" id="CLU_1052738_0_0_0"/>
<feature type="coiled-coil region" evidence="1">
    <location>
        <begin position="56"/>
        <end position="83"/>
    </location>
</feature>
<feature type="signal peptide" evidence="2">
    <location>
        <begin position="1"/>
        <end position="22"/>
    </location>
</feature>
<dbReference type="Proteomes" id="UP000005809">
    <property type="component" value="Unassembled WGS sequence"/>
</dbReference>
<dbReference type="PATRIC" id="fig|620833.3.peg.266"/>
<name>K1HGT5_9FUSO</name>
<evidence type="ECO:0000313" key="3">
    <source>
        <dbReference type="EMBL" id="EKA94588.1"/>
    </source>
</evidence>